<name>A0A5C7B925_9FLAO</name>
<evidence type="ECO:0000259" key="8">
    <source>
        <dbReference type="Pfam" id="PF02897"/>
    </source>
</evidence>
<dbReference type="GO" id="GO:0070012">
    <property type="term" value="F:oligopeptidase activity"/>
    <property type="evidence" value="ECO:0007669"/>
    <property type="project" value="TreeGrafter"/>
</dbReference>
<evidence type="ECO:0000256" key="5">
    <source>
        <dbReference type="ARBA" id="ARBA00022801"/>
    </source>
</evidence>
<dbReference type="Proteomes" id="UP000321938">
    <property type="component" value="Unassembled WGS sequence"/>
</dbReference>
<dbReference type="Pfam" id="PF00326">
    <property type="entry name" value="Peptidase_S9"/>
    <property type="match status" value="1"/>
</dbReference>
<dbReference type="GO" id="GO:0006508">
    <property type="term" value="P:proteolysis"/>
    <property type="evidence" value="ECO:0007669"/>
    <property type="project" value="UniProtKB-KW"/>
</dbReference>
<keyword evidence="6" id="KW-0720">Serine protease</keyword>
<protein>
    <recommendedName>
        <fullName evidence="3">prolyl oligopeptidase</fullName>
        <ecNumber evidence="3">3.4.21.26</ecNumber>
    </recommendedName>
</protein>
<sequence length="699" mass="80544">MRHSLLFLIFFIPQFVISQIEYPESSKQPVINTYHNIDVIDNYQWLESQETDEVKDWIKAQNKLSLRFLRKTSRQAEIEPQMNKLMFKRTGGYSGQNFDESSKDRIYFSTCYTSTGSTRSLCYKYGLDDDYDVLVKSSSIPSKGDIDISYYKPSRTNGHLAFQYNRNGSDWKEIRIVKVKKRRSYSEIIKHTKSSNLHWLRNGFFYEKFPFDSLRAKTQKPAIMYHKIDSSPSDDILIFKSRRESDYISMYGAPDESFFIIKKENIETHIFSYFYLDAIDNDLNFKPFLMNIKYDLEGFNFKENQIYATTYLDDKKQVISIPKNEPTKFKVVSAVYDGAIFLEFRVLEENILSLYLTKEGNLFSLVDRDGRVIKETKTPNGLSVDGMSYNTTFKEFFFYLQSFTIPSVLYKLDLDTFNYDLINQTKVGFDPKGYKFIKKTFTSKDGAEVPITIVYKDSLSQNSVTPFLMSTYGGYGSVSSSSYDPGIVYFIENGGAFAYVDIRGSGTLGKQWWEKGKGLNKQNGIQDFISAAEFLIEQKYTAAKKIAIRGSSHGGLIIAASVVKRPDLFGAAEVNVGALDMLRLSNFTVGATPTNILEFGDVENQQDFDNLYSYSPYHNIDNTVNYPSMLITTGLYDNRVPPLHSFKFAARLQNNPSQEHPILLWTQKRTGHFGAINMYDKLEENCYIYGFLFDELNKQ</sequence>
<evidence type="ECO:0000313" key="10">
    <source>
        <dbReference type="Proteomes" id="UP000321938"/>
    </source>
</evidence>
<dbReference type="Gene3D" id="2.130.10.120">
    <property type="entry name" value="Prolyl oligopeptidase, N-terminal domain"/>
    <property type="match status" value="1"/>
</dbReference>
<dbReference type="EC" id="3.4.21.26" evidence="3"/>
<organism evidence="9 10">
    <name type="scientific">Psychroserpens burtonensis</name>
    <dbReference type="NCBI Taxonomy" id="49278"/>
    <lineage>
        <taxon>Bacteria</taxon>
        <taxon>Pseudomonadati</taxon>
        <taxon>Bacteroidota</taxon>
        <taxon>Flavobacteriia</taxon>
        <taxon>Flavobacteriales</taxon>
        <taxon>Flavobacteriaceae</taxon>
        <taxon>Psychroserpens</taxon>
    </lineage>
</organism>
<dbReference type="GO" id="GO:0004252">
    <property type="term" value="F:serine-type endopeptidase activity"/>
    <property type="evidence" value="ECO:0007669"/>
    <property type="project" value="UniProtKB-EC"/>
</dbReference>
<evidence type="ECO:0000256" key="1">
    <source>
        <dbReference type="ARBA" id="ARBA00001070"/>
    </source>
</evidence>
<dbReference type="SUPFAM" id="SSF53474">
    <property type="entry name" value="alpha/beta-Hydrolases"/>
    <property type="match status" value="1"/>
</dbReference>
<comment type="similarity">
    <text evidence="2">Belongs to the peptidase S9A family.</text>
</comment>
<dbReference type="PANTHER" id="PTHR42881:SF2">
    <property type="entry name" value="PROLYL ENDOPEPTIDASE"/>
    <property type="match status" value="1"/>
</dbReference>
<comment type="catalytic activity">
    <reaction evidence="1">
        <text>Hydrolysis of Pro-|-Xaa &gt;&gt; Ala-|-Xaa in oligopeptides.</text>
        <dbReference type="EC" id="3.4.21.26"/>
    </reaction>
</comment>
<keyword evidence="4" id="KW-0645">Protease</keyword>
<dbReference type="Gene3D" id="3.40.50.1820">
    <property type="entry name" value="alpha/beta hydrolase"/>
    <property type="match status" value="1"/>
</dbReference>
<feature type="domain" description="Peptidase S9 prolyl oligopeptidase catalytic" evidence="7">
    <location>
        <begin position="487"/>
        <end position="698"/>
    </location>
</feature>
<evidence type="ECO:0000256" key="4">
    <source>
        <dbReference type="ARBA" id="ARBA00022670"/>
    </source>
</evidence>
<dbReference type="Pfam" id="PF02897">
    <property type="entry name" value="Peptidase_S9_N"/>
    <property type="match status" value="1"/>
</dbReference>
<dbReference type="InterPro" id="IPR002471">
    <property type="entry name" value="Pept_S9_AS"/>
</dbReference>
<dbReference type="SUPFAM" id="SSF50993">
    <property type="entry name" value="Peptidase/esterase 'gauge' domain"/>
    <property type="match status" value="1"/>
</dbReference>
<gene>
    <name evidence="9" type="ORF">ES692_11380</name>
</gene>
<evidence type="ECO:0000259" key="7">
    <source>
        <dbReference type="Pfam" id="PF00326"/>
    </source>
</evidence>
<keyword evidence="10" id="KW-1185">Reference proteome</keyword>
<evidence type="ECO:0000256" key="3">
    <source>
        <dbReference type="ARBA" id="ARBA00011897"/>
    </source>
</evidence>
<dbReference type="RefSeq" id="WP_147231801.1">
    <property type="nucleotide sequence ID" value="NZ_VOSB01000015.1"/>
</dbReference>
<dbReference type="GO" id="GO:0005829">
    <property type="term" value="C:cytosol"/>
    <property type="evidence" value="ECO:0007669"/>
    <property type="project" value="TreeGrafter"/>
</dbReference>
<proteinExistence type="inferred from homology"/>
<dbReference type="InterPro" id="IPR002470">
    <property type="entry name" value="Peptidase_S9A"/>
</dbReference>
<accession>A0A5C7B925</accession>
<dbReference type="EMBL" id="VOSB01000015">
    <property type="protein sequence ID" value="TXE16945.1"/>
    <property type="molecule type" value="Genomic_DNA"/>
</dbReference>
<dbReference type="InterPro" id="IPR029058">
    <property type="entry name" value="AB_hydrolase_fold"/>
</dbReference>
<dbReference type="InterPro" id="IPR001375">
    <property type="entry name" value="Peptidase_S9_cat"/>
</dbReference>
<comment type="caution">
    <text evidence="9">The sequence shown here is derived from an EMBL/GenBank/DDBJ whole genome shotgun (WGS) entry which is preliminary data.</text>
</comment>
<dbReference type="PRINTS" id="PR00862">
    <property type="entry name" value="PROLIGOPTASE"/>
</dbReference>
<dbReference type="InterPro" id="IPR051167">
    <property type="entry name" value="Prolyl_oligopep/macrocyclase"/>
</dbReference>
<dbReference type="AlphaFoldDB" id="A0A5C7B925"/>
<evidence type="ECO:0000313" key="9">
    <source>
        <dbReference type="EMBL" id="TXE16945.1"/>
    </source>
</evidence>
<dbReference type="STRING" id="1123037.GCA_000425305_02276"/>
<dbReference type="InterPro" id="IPR023302">
    <property type="entry name" value="Pept_S9A_N"/>
</dbReference>
<dbReference type="PROSITE" id="PS00708">
    <property type="entry name" value="PRO_ENDOPEP_SER"/>
    <property type="match status" value="1"/>
</dbReference>
<evidence type="ECO:0000256" key="2">
    <source>
        <dbReference type="ARBA" id="ARBA00005228"/>
    </source>
</evidence>
<reference evidence="9 10" key="1">
    <citation type="submission" date="2019-08" db="EMBL/GenBank/DDBJ databases">
        <title>Genome of Psychroserpens burtonensis ACAM 167.</title>
        <authorList>
            <person name="Bowman J.P."/>
        </authorList>
    </citation>
    <scope>NUCLEOTIDE SEQUENCE [LARGE SCALE GENOMIC DNA]</scope>
    <source>
        <strain evidence="9 10">ACAM 167</strain>
    </source>
</reference>
<evidence type="ECO:0000256" key="6">
    <source>
        <dbReference type="ARBA" id="ARBA00022825"/>
    </source>
</evidence>
<feature type="domain" description="Peptidase S9A N-terminal" evidence="8">
    <location>
        <begin position="25"/>
        <end position="420"/>
    </location>
</feature>
<keyword evidence="5" id="KW-0378">Hydrolase</keyword>
<dbReference type="OrthoDB" id="9801421at2"/>
<dbReference type="PANTHER" id="PTHR42881">
    <property type="entry name" value="PROLYL ENDOPEPTIDASE"/>
    <property type="match status" value="1"/>
</dbReference>